<sequence>MNSGVLFRLLVVVCLLGEVVSECGWKPCKPGVANSCCSGYECGTRLNRCVPAPGTPPDCVPLDKRCDVQDPNLSCCRGYLCIKYRGSYVCRYEALATDKSVQSNTNETVQFQ</sequence>
<evidence type="ECO:0000313" key="3">
    <source>
        <dbReference type="Proteomes" id="UP001201812"/>
    </source>
</evidence>
<accession>A0AAD4MUN4</accession>
<keyword evidence="1" id="KW-0732">Signal</keyword>
<comment type="caution">
    <text evidence="2">The sequence shown here is derived from an EMBL/GenBank/DDBJ whole genome shotgun (WGS) entry which is preliminary data.</text>
</comment>
<dbReference type="EMBL" id="JAKKPZ010000109">
    <property type="protein sequence ID" value="KAI1701885.1"/>
    <property type="molecule type" value="Genomic_DNA"/>
</dbReference>
<organism evidence="2 3">
    <name type="scientific">Ditylenchus destructor</name>
    <dbReference type="NCBI Taxonomy" id="166010"/>
    <lineage>
        <taxon>Eukaryota</taxon>
        <taxon>Metazoa</taxon>
        <taxon>Ecdysozoa</taxon>
        <taxon>Nematoda</taxon>
        <taxon>Chromadorea</taxon>
        <taxon>Rhabditida</taxon>
        <taxon>Tylenchina</taxon>
        <taxon>Tylenchomorpha</taxon>
        <taxon>Sphaerularioidea</taxon>
        <taxon>Anguinidae</taxon>
        <taxon>Anguininae</taxon>
        <taxon>Ditylenchus</taxon>
    </lineage>
</organism>
<feature type="chain" id="PRO_5042262996" evidence="1">
    <location>
        <begin position="22"/>
        <end position="112"/>
    </location>
</feature>
<gene>
    <name evidence="2" type="ORF">DdX_15832</name>
</gene>
<evidence type="ECO:0000256" key="1">
    <source>
        <dbReference type="SAM" id="SignalP"/>
    </source>
</evidence>
<reference evidence="2" key="1">
    <citation type="submission" date="2022-01" db="EMBL/GenBank/DDBJ databases">
        <title>Genome Sequence Resource for Two Populations of Ditylenchus destructor, the Migratory Endoparasitic Phytonematode.</title>
        <authorList>
            <person name="Zhang H."/>
            <person name="Lin R."/>
            <person name="Xie B."/>
        </authorList>
    </citation>
    <scope>NUCLEOTIDE SEQUENCE</scope>
    <source>
        <strain evidence="2">BazhouSP</strain>
    </source>
</reference>
<name>A0AAD4MUN4_9BILA</name>
<dbReference type="Proteomes" id="UP001201812">
    <property type="component" value="Unassembled WGS sequence"/>
</dbReference>
<proteinExistence type="predicted"/>
<keyword evidence="3" id="KW-1185">Reference proteome</keyword>
<dbReference type="AlphaFoldDB" id="A0AAD4MUN4"/>
<feature type="signal peptide" evidence="1">
    <location>
        <begin position="1"/>
        <end position="21"/>
    </location>
</feature>
<evidence type="ECO:0000313" key="2">
    <source>
        <dbReference type="EMBL" id="KAI1701885.1"/>
    </source>
</evidence>
<protein>
    <submittedName>
        <fullName evidence="2">Uncharacterized protein</fullName>
    </submittedName>
</protein>